<keyword evidence="10" id="KW-0812">Transmembrane</keyword>
<feature type="domain" description="Phytocyanin" evidence="11">
    <location>
        <begin position="76"/>
        <end position="178"/>
    </location>
</feature>
<feature type="transmembrane region" description="Helical" evidence="10">
    <location>
        <begin position="216"/>
        <end position="235"/>
    </location>
</feature>
<dbReference type="GO" id="GO:0098552">
    <property type="term" value="C:side of membrane"/>
    <property type="evidence" value="ECO:0007669"/>
    <property type="project" value="UniProtKB-KW"/>
</dbReference>
<keyword evidence="3" id="KW-0336">GPI-anchor</keyword>
<dbReference type="Proteomes" id="UP000682877">
    <property type="component" value="Chromosome 2"/>
</dbReference>
<keyword evidence="10" id="KW-1133">Transmembrane helix</keyword>
<proteinExistence type="inferred from homology"/>
<accession>A0A8S1ZKU4</accession>
<keyword evidence="13" id="KW-1185">Reference proteome</keyword>
<dbReference type="Pfam" id="PF02298">
    <property type="entry name" value="Cu_bind_like"/>
    <property type="match status" value="1"/>
</dbReference>
<sequence length="236" mass="25415">MRHCPLEAMCPIFSQGYNRHSTSFASPIYKLCFSGDLRSKVHHQSSKMGVMSLSSTMVLLLVMILLGQEIGKVSSTLYKVGDLDAWGIPIDAKVYTKWPKSHSFKIGDSLLFLYPPSEDSLIQVTPSNFKSCNTKDPILYMNDGNSLFNLTQNGTLYFTSANPGHCTKYQKLLVSVGTYSAEAEALSPSSAADGPSYQNAFGSIPLSQKSSASSSLISAFSIVLASLASAVVGAIM</sequence>
<dbReference type="EMBL" id="LR999452">
    <property type="protein sequence ID" value="CAE5962152.1"/>
    <property type="molecule type" value="Genomic_DNA"/>
</dbReference>
<dbReference type="PANTHER" id="PTHR33021:SF44">
    <property type="entry name" value="EARLY NODULIN-LIKE PROTEIN 8"/>
    <property type="match status" value="1"/>
</dbReference>
<evidence type="ECO:0000256" key="8">
    <source>
        <dbReference type="ARBA" id="ARBA00023288"/>
    </source>
</evidence>
<keyword evidence="4" id="KW-0732">Signal</keyword>
<comment type="similarity">
    <text evidence="9">Belongs to the early nodulin-like (ENODL) family.</text>
</comment>
<protein>
    <recommendedName>
        <fullName evidence="11">Phytocyanin domain-containing protein</fullName>
    </recommendedName>
</protein>
<dbReference type="CDD" id="cd11019">
    <property type="entry name" value="OsENODL1_like"/>
    <property type="match status" value="1"/>
</dbReference>
<dbReference type="GO" id="GO:0005886">
    <property type="term" value="C:plasma membrane"/>
    <property type="evidence" value="ECO:0007669"/>
    <property type="project" value="UniProtKB-SubCell"/>
</dbReference>
<evidence type="ECO:0000256" key="1">
    <source>
        <dbReference type="ARBA" id="ARBA00004609"/>
    </source>
</evidence>
<dbReference type="GO" id="GO:0009055">
    <property type="term" value="F:electron transfer activity"/>
    <property type="evidence" value="ECO:0007669"/>
    <property type="project" value="InterPro"/>
</dbReference>
<evidence type="ECO:0000256" key="2">
    <source>
        <dbReference type="ARBA" id="ARBA00022475"/>
    </source>
</evidence>
<comment type="subcellular location">
    <subcellularLocation>
        <location evidence="1">Cell membrane</location>
        <topology evidence="1">Lipid-anchor</topology>
        <topology evidence="1">GPI-anchor</topology>
    </subcellularLocation>
</comment>
<evidence type="ECO:0000256" key="7">
    <source>
        <dbReference type="ARBA" id="ARBA00023180"/>
    </source>
</evidence>
<dbReference type="Gene3D" id="2.60.40.420">
    <property type="entry name" value="Cupredoxins - blue copper proteins"/>
    <property type="match status" value="1"/>
</dbReference>
<evidence type="ECO:0000256" key="9">
    <source>
        <dbReference type="ARBA" id="ARBA00035011"/>
    </source>
</evidence>
<dbReference type="InterPro" id="IPR041846">
    <property type="entry name" value="ENL_dom"/>
</dbReference>
<dbReference type="InterPro" id="IPR039391">
    <property type="entry name" value="Phytocyanin-like"/>
</dbReference>
<keyword evidence="6" id="KW-1015">Disulfide bond</keyword>
<keyword evidence="2" id="KW-1003">Cell membrane</keyword>
<name>A0A8S1ZKU4_ARAAE</name>
<feature type="transmembrane region" description="Helical" evidence="10">
    <location>
        <begin position="48"/>
        <end position="67"/>
    </location>
</feature>
<keyword evidence="5 10" id="KW-0472">Membrane</keyword>
<organism evidence="12 13">
    <name type="scientific">Arabidopsis arenosa</name>
    <name type="common">Sand rock-cress</name>
    <name type="synonym">Cardaminopsis arenosa</name>
    <dbReference type="NCBI Taxonomy" id="38785"/>
    <lineage>
        <taxon>Eukaryota</taxon>
        <taxon>Viridiplantae</taxon>
        <taxon>Streptophyta</taxon>
        <taxon>Embryophyta</taxon>
        <taxon>Tracheophyta</taxon>
        <taxon>Spermatophyta</taxon>
        <taxon>Magnoliopsida</taxon>
        <taxon>eudicotyledons</taxon>
        <taxon>Gunneridae</taxon>
        <taxon>Pentapetalae</taxon>
        <taxon>rosids</taxon>
        <taxon>malvids</taxon>
        <taxon>Brassicales</taxon>
        <taxon>Brassicaceae</taxon>
        <taxon>Camelineae</taxon>
        <taxon>Arabidopsis</taxon>
    </lineage>
</organism>
<keyword evidence="7" id="KW-0325">Glycoprotein</keyword>
<dbReference type="InterPro" id="IPR008972">
    <property type="entry name" value="Cupredoxin"/>
</dbReference>
<dbReference type="SUPFAM" id="SSF49503">
    <property type="entry name" value="Cupredoxins"/>
    <property type="match status" value="1"/>
</dbReference>
<evidence type="ECO:0000256" key="6">
    <source>
        <dbReference type="ARBA" id="ARBA00023157"/>
    </source>
</evidence>
<gene>
    <name evidence="12" type="ORF">AARE701A_LOCUS3957</name>
</gene>
<evidence type="ECO:0000313" key="13">
    <source>
        <dbReference type="Proteomes" id="UP000682877"/>
    </source>
</evidence>
<evidence type="ECO:0000259" key="11">
    <source>
        <dbReference type="PROSITE" id="PS51485"/>
    </source>
</evidence>
<reference evidence="12" key="1">
    <citation type="submission" date="2021-01" db="EMBL/GenBank/DDBJ databases">
        <authorList>
            <person name="Bezrukov I."/>
        </authorList>
    </citation>
    <scope>NUCLEOTIDE SEQUENCE</scope>
</reference>
<evidence type="ECO:0000256" key="10">
    <source>
        <dbReference type="SAM" id="Phobius"/>
    </source>
</evidence>
<evidence type="ECO:0000256" key="4">
    <source>
        <dbReference type="ARBA" id="ARBA00022729"/>
    </source>
</evidence>
<evidence type="ECO:0000313" key="12">
    <source>
        <dbReference type="EMBL" id="CAE5962152.1"/>
    </source>
</evidence>
<dbReference type="PANTHER" id="PTHR33021">
    <property type="entry name" value="BLUE COPPER PROTEIN"/>
    <property type="match status" value="1"/>
</dbReference>
<evidence type="ECO:0000256" key="3">
    <source>
        <dbReference type="ARBA" id="ARBA00022622"/>
    </source>
</evidence>
<keyword evidence="8" id="KW-0449">Lipoprotein</keyword>
<evidence type="ECO:0000256" key="5">
    <source>
        <dbReference type="ARBA" id="ARBA00023136"/>
    </source>
</evidence>
<dbReference type="FunFam" id="2.60.40.420:FF:000010">
    <property type="entry name" value="Early nodulin-like protein 1"/>
    <property type="match status" value="1"/>
</dbReference>
<dbReference type="AlphaFoldDB" id="A0A8S1ZKU4"/>
<dbReference type="PROSITE" id="PS51485">
    <property type="entry name" value="PHYTOCYANIN"/>
    <property type="match status" value="1"/>
</dbReference>
<dbReference type="InterPro" id="IPR003245">
    <property type="entry name" value="Phytocyanin_dom"/>
</dbReference>